<keyword evidence="2" id="KW-0964">Secreted</keyword>
<dbReference type="InterPro" id="IPR019931">
    <property type="entry name" value="LPXTG_anchor"/>
</dbReference>
<evidence type="ECO:0000256" key="1">
    <source>
        <dbReference type="ARBA" id="ARBA00022512"/>
    </source>
</evidence>
<keyword evidence="4" id="KW-0572">Peptidoglycan-anchor</keyword>
<reference evidence="8" key="1">
    <citation type="submission" date="2022-06" db="EMBL/GenBank/DDBJ databases">
        <title>Whole genome shotgun sequencing (WGS) of Rathayibacter sp. ZW T2_19, isolated from stored onions (Allium cepa).</title>
        <authorList>
            <person name="Stoll D.A."/>
            <person name="Huch M."/>
        </authorList>
    </citation>
    <scope>NUCLEOTIDE SEQUENCE</scope>
    <source>
        <strain evidence="8">ZW T2_19</strain>
    </source>
</reference>
<keyword evidence="6" id="KW-0472">Membrane</keyword>
<dbReference type="Proteomes" id="UP001155240">
    <property type="component" value="Unassembled WGS sequence"/>
</dbReference>
<dbReference type="AlphaFoldDB" id="A0A9X2ITA2"/>
<evidence type="ECO:0000256" key="4">
    <source>
        <dbReference type="ARBA" id="ARBA00023088"/>
    </source>
</evidence>
<keyword evidence="3" id="KW-0732">Signal</keyword>
<feature type="compositionally biased region" description="Low complexity" evidence="5">
    <location>
        <begin position="1"/>
        <end position="26"/>
    </location>
</feature>
<evidence type="ECO:0000256" key="5">
    <source>
        <dbReference type="SAM" id="MobiDB-lite"/>
    </source>
</evidence>
<name>A0A9X2ITA2_9MICO</name>
<gene>
    <name evidence="8" type="ORF">NB037_03345</name>
</gene>
<dbReference type="Pfam" id="PF00746">
    <property type="entry name" value="Gram_pos_anchor"/>
    <property type="match status" value="1"/>
</dbReference>
<protein>
    <submittedName>
        <fullName evidence="8">LPXTG cell wall anchor domain-containing protein</fullName>
    </submittedName>
</protein>
<evidence type="ECO:0000313" key="8">
    <source>
        <dbReference type="EMBL" id="MCM6761444.1"/>
    </source>
</evidence>
<keyword evidence="1" id="KW-0134">Cell wall</keyword>
<evidence type="ECO:0000259" key="7">
    <source>
        <dbReference type="Pfam" id="PF00746"/>
    </source>
</evidence>
<evidence type="ECO:0000256" key="6">
    <source>
        <dbReference type="SAM" id="Phobius"/>
    </source>
</evidence>
<evidence type="ECO:0000256" key="3">
    <source>
        <dbReference type="ARBA" id="ARBA00022729"/>
    </source>
</evidence>
<feature type="non-terminal residue" evidence="8">
    <location>
        <position position="1"/>
    </location>
</feature>
<keyword evidence="6" id="KW-1133">Transmembrane helix</keyword>
<keyword evidence="9" id="KW-1185">Reference proteome</keyword>
<feature type="domain" description="Gram-positive cocci surface proteins LPxTG" evidence="7">
    <location>
        <begin position="34"/>
        <end position="67"/>
    </location>
</feature>
<evidence type="ECO:0000256" key="2">
    <source>
        <dbReference type="ARBA" id="ARBA00022525"/>
    </source>
</evidence>
<proteinExistence type="predicted"/>
<sequence length="78" mass="7193">TPEPTATPTAGPTAGPAPTSSPTAGPGLPGTGGPGSLPHTGFEAGLLGAAALALIGAGAVITGVRRRALAQREGAAAE</sequence>
<keyword evidence="6" id="KW-0812">Transmembrane</keyword>
<dbReference type="NCBIfam" id="TIGR01167">
    <property type="entry name" value="LPXTG_anchor"/>
    <property type="match status" value="1"/>
</dbReference>
<dbReference type="RefSeq" id="WP_251943641.1">
    <property type="nucleotide sequence ID" value="NZ_JAMRYM010000005.1"/>
</dbReference>
<comment type="caution">
    <text evidence="8">The sequence shown here is derived from an EMBL/GenBank/DDBJ whole genome shotgun (WGS) entry which is preliminary data.</text>
</comment>
<feature type="transmembrane region" description="Helical" evidence="6">
    <location>
        <begin position="44"/>
        <end position="64"/>
    </location>
</feature>
<organism evidence="8 9">
    <name type="scientific">Rathayibacter rubneri</name>
    <dbReference type="NCBI Taxonomy" id="2950106"/>
    <lineage>
        <taxon>Bacteria</taxon>
        <taxon>Bacillati</taxon>
        <taxon>Actinomycetota</taxon>
        <taxon>Actinomycetes</taxon>
        <taxon>Micrococcales</taxon>
        <taxon>Microbacteriaceae</taxon>
        <taxon>Rathayibacter</taxon>
    </lineage>
</organism>
<feature type="region of interest" description="Disordered" evidence="5">
    <location>
        <begin position="1"/>
        <end position="42"/>
    </location>
</feature>
<accession>A0A9X2ITA2</accession>
<dbReference type="EMBL" id="JAMRYM010000005">
    <property type="protein sequence ID" value="MCM6761444.1"/>
    <property type="molecule type" value="Genomic_DNA"/>
</dbReference>
<evidence type="ECO:0000313" key="9">
    <source>
        <dbReference type="Proteomes" id="UP001155240"/>
    </source>
</evidence>